<comment type="caution">
    <text evidence="1">The sequence shown here is derived from an EMBL/GenBank/DDBJ whole genome shotgun (WGS) entry which is preliminary data.</text>
</comment>
<dbReference type="EMBL" id="JACDUT010000022">
    <property type="protein sequence ID" value="MBA2876918.1"/>
    <property type="molecule type" value="Genomic_DNA"/>
</dbReference>
<proteinExistence type="predicted"/>
<keyword evidence="2" id="KW-1185">Reference proteome</keyword>
<reference evidence="1 2" key="1">
    <citation type="submission" date="2020-07" db="EMBL/GenBank/DDBJ databases">
        <title>Genomic Encyclopedia of Type Strains, Phase IV (KMG-IV): sequencing the most valuable type-strain genomes for metagenomic binning, comparative biology and taxonomic classification.</title>
        <authorList>
            <person name="Goeker M."/>
        </authorList>
    </citation>
    <scope>NUCLEOTIDE SEQUENCE [LARGE SCALE GENOMIC DNA]</scope>
    <source>
        <strain evidence="1 2">DSM 15730</strain>
    </source>
</reference>
<gene>
    <name evidence="1" type="ORF">HNR31_003758</name>
</gene>
<sequence>MIEIPYSISKEVKIKVNQVLEEISDFFITLCEDSGDFDVHLQYIFPSFLVRKEFDRCKDIVYDIRDYTVDKFPHVLKPLYQYALFHLIQWYIDVTEEDEFIGVDISDISPLSEDDEFIIKNINNLESYKEFLFDDHDFLDVDNFLTIYFANPDILKKFNIELNDYIDLMPYDIRERYLCTNRNKQNTEVELEELIVRLIYTAIKQKEKDPRRLRETKETELSDDIAHILQAGLSARDVVIAREQPYGFALKGIGELDFFIYTQSNSTFSPIAIGENKEWNNFTKHFKQLIGYMNEDIDFGFTIIFNKETNLKTILKNRETFLREFFVELNGKKYFETIELTRGFKELKDIVISTHKNPENGTLFKVYHFIANAYRPEREEAAKQARSNK</sequence>
<dbReference type="AlphaFoldDB" id="A0A7V9ZA66"/>
<protein>
    <submittedName>
        <fullName evidence="1">Uncharacterized protein</fullName>
    </submittedName>
</protein>
<evidence type="ECO:0000313" key="1">
    <source>
        <dbReference type="EMBL" id="MBA2876918.1"/>
    </source>
</evidence>
<accession>A0A7V9ZA66</accession>
<dbReference type="RefSeq" id="WP_181557563.1">
    <property type="nucleotide sequence ID" value="NZ_JACDUT010000022.1"/>
</dbReference>
<organism evidence="1 2">
    <name type="scientific">Thermaerobacillus caldiproteolyticus</name>
    <dbReference type="NCBI Taxonomy" id="247480"/>
    <lineage>
        <taxon>Bacteria</taxon>
        <taxon>Bacillati</taxon>
        <taxon>Bacillota</taxon>
        <taxon>Bacilli</taxon>
        <taxon>Bacillales</taxon>
        <taxon>Anoxybacillaceae</taxon>
        <taxon>Thermaerobacillus</taxon>
    </lineage>
</organism>
<name>A0A7V9ZA66_9BACL</name>
<dbReference type="Proteomes" id="UP000523087">
    <property type="component" value="Unassembled WGS sequence"/>
</dbReference>
<evidence type="ECO:0000313" key="2">
    <source>
        <dbReference type="Proteomes" id="UP000523087"/>
    </source>
</evidence>